<organism evidence="1 2">
    <name type="scientific">Comamonas flocculans</name>
    <dbReference type="NCBI Taxonomy" id="2597701"/>
    <lineage>
        <taxon>Bacteria</taxon>
        <taxon>Pseudomonadati</taxon>
        <taxon>Pseudomonadota</taxon>
        <taxon>Betaproteobacteria</taxon>
        <taxon>Burkholderiales</taxon>
        <taxon>Comamonadaceae</taxon>
        <taxon>Comamonas</taxon>
    </lineage>
</organism>
<reference evidence="1 2" key="1">
    <citation type="submission" date="2019-07" db="EMBL/GenBank/DDBJ databases">
        <title>Complete genome sequence of Comamonas sp. NLF 7-7 isolated from livestock.</title>
        <authorList>
            <person name="Kim D.H."/>
            <person name="Kim J.G."/>
        </authorList>
    </citation>
    <scope>NUCLEOTIDE SEQUENCE [LARGE SCALE GENOMIC DNA]</scope>
    <source>
        <strain evidence="1 2">NLF 7-7</strain>
    </source>
</reference>
<keyword evidence="2" id="KW-1185">Reference proteome</keyword>
<evidence type="ECO:0000313" key="1">
    <source>
        <dbReference type="EMBL" id="QEA12576.1"/>
    </source>
</evidence>
<gene>
    <name evidence="1" type="ORF">FOZ74_05770</name>
</gene>
<sequence>MSLLARLRRSATRLPGRVLLLWFALALGAAAAAPGVQSGMAPDICTSAPAWNAGGLDTGSAPAGHSHLDCPLCLPVVPPPPAWAGLPCAAPPLGQWLRSRPTALAGGHDVDVPPARGPPRA</sequence>
<evidence type="ECO:0000313" key="2">
    <source>
        <dbReference type="Proteomes" id="UP000321199"/>
    </source>
</evidence>
<protein>
    <recommendedName>
        <fullName evidence="3">DUF2946 domain-containing protein</fullName>
    </recommendedName>
</protein>
<evidence type="ECO:0008006" key="3">
    <source>
        <dbReference type="Google" id="ProtNLM"/>
    </source>
</evidence>
<name>A0A5B8RSR2_9BURK</name>
<dbReference type="AlphaFoldDB" id="A0A5B8RSR2"/>
<dbReference type="RefSeq" id="WP_146912171.1">
    <property type="nucleotide sequence ID" value="NZ_CP042344.1"/>
</dbReference>
<dbReference type="Proteomes" id="UP000321199">
    <property type="component" value="Chromosome"/>
</dbReference>
<dbReference type="EMBL" id="CP042344">
    <property type="protein sequence ID" value="QEA12576.1"/>
    <property type="molecule type" value="Genomic_DNA"/>
</dbReference>
<accession>A0A5B8RSR2</accession>
<proteinExistence type="predicted"/>
<dbReference type="KEGG" id="cof:FOZ74_05770"/>